<sequence length="49" mass="5012">MVGTTTAKAVVRAYWEEQAMRGPTHLALGIAAAISGAIYIVAVVLAVLG</sequence>
<keyword evidence="1" id="KW-0812">Transmembrane</keyword>
<protein>
    <submittedName>
        <fullName evidence="2">Uncharacterized protein</fullName>
    </submittedName>
</protein>
<feature type="transmembrane region" description="Helical" evidence="1">
    <location>
        <begin position="26"/>
        <end position="48"/>
    </location>
</feature>
<dbReference type="AlphaFoldDB" id="A0A0F9R2X4"/>
<organism evidence="2">
    <name type="scientific">marine sediment metagenome</name>
    <dbReference type="NCBI Taxonomy" id="412755"/>
    <lineage>
        <taxon>unclassified sequences</taxon>
        <taxon>metagenomes</taxon>
        <taxon>ecological metagenomes</taxon>
    </lineage>
</organism>
<name>A0A0F9R2X4_9ZZZZ</name>
<keyword evidence="1" id="KW-0472">Membrane</keyword>
<evidence type="ECO:0000313" key="2">
    <source>
        <dbReference type="EMBL" id="KKN11818.1"/>
    </source>
</evidence>
<accession>A0A0F9R2X4</accession>
<comment type="caution">
    <text evidence="2">The sequence shown here is derived from an EMBL/GenBank/DDBJ whole genome shotgun (WGS) entry which is preliminary data.</text>
</comment>
<dbReference type="EMBL" id="LAZR01004097">
    <property type="protein sequence ID" value="KKN11818.1"/>
    <property type="molecule type" value="Genomic_DNA"/>
</dbReference>
<proteinExistence type="predicted"/>
<evidence type="ECO:0000256" key="1">
    <source>
        <dbReference type="SAM" id="Phobius"/>
    </source>
</evidence>
<reference evidence="2" key="1">
    <citation type="journal article" date="2015" name="Nature">
        <title>Complex archaea that bridge the gap between prokaryotes and eukaryotes.</title>
        <authorList>
            <person name="Spang A."/>
            <person name="Saw J.H."/>
            <person name="Jorgensen S.L."/>
            <person name="Zaremba-Niedzwiedzka K."/>
            <person name="Martijn J."/>
            <person name="Lind A.E."/>
            <person name="van Eijk R."/>
            <person name="Schleper C."/>
            <person name="Guy L."/>
            <person name="Ettema T.J."/>
        </authorList>
    </citation>
    <scope>NUCLEOTIDE SEQUENCE</scope>
</reference>
<gene>
    <name evidence="2" type="ORF">LCGC14_1022710</name>
</gene>
<keyword evidence="1" id="KW-1133">Transmembrane helix</keyword>